<dbReference type="AlphaFoldDB" id="A0A2U1LM49"/>
<gene>
    <name evidence="3" type="ORF">CTI12_AA476140</name>
</gene>
<dbReference type="Proteomes" id="UP000245207">
    <property type="component" value="Unassembled WGS sequence"/>
</dbReference>
<dbReference type="Pfam" id="PF00646">
    <property type="entry name" value="F-box"/>
    <property type="match status" value="1"/>
</dbReference>
<feature type="domain" description="KIB1-4 beta-propeller" evidence="2">
    <location>
        <begin position="44"/>
        <end position="285"/>
    </location>
</feature>
<dbReference type="InterPro" id="IPR001810">
    <property type="entry name" value="F-box_dom"/>
</dbReference>
<accession>A0A2U1LM49</accession>
<protein>
    <recommendedName>
        <fullName evidence="5">F-box domain-containing protein</fullName>
    </recommendedName>
</protein>
<dbReference type="PANTHER" id="PTHR33127:SF5">
    <property type="entry name" value="TRANSMEMBRANE PROTEIN"/>
    <property type="match status" value="1"/>
</dbReference>
<evidence type="ECO:0008006" key="5">
    <source>
        <dbReference type="Google" id="ProtNLM"/>
    </source>
</evidence>
<feature type="domain" description="KIB1-4 beta-propeller" evidence="2">
    <location>
        <begin position="456"/>
        <end position="688"/>
    </location>
</feature>
<evidence type="ECO:0000313" key="3">
    <source>
        <dbReference type="EMBL" id="PWA50051.1"/>
    </source>
</evidence>
<comment type="caution">
    <text evidence="3">The sequence shown here is derived from an EMBL/GenBank/DDBJ whole genome shotgun (WGS) entry which is preliminary data.</text>
</comment>
<feature type="domain" description="F-box" evidence="1">
    <location>
        <begin position="378"/>
        <end position="409"/>
    </location>
</feature>
<dbReference type="OrthoDB" id="1863935at2759"/>
<dbReference type="EMBL" id="PKPP01008680">
    <property type="protein sequence ID" value="PWA50051.1"/>
    <property type="molecule type" value="Genomic_DNA"/>
</dbReference>
<evidence type="ECO:0000313" key="4">
    <source>
        <dbReference type="Proteomes" id="UP000245207"/>
    </source>
</evidence>
<name>A0A2U1LM49_ARTAN</name>
<evidence type="ECO:0000259" key="2">
    <source>
        <dbReference type="Pfam" id="PF03478"/>
    </source>
</evidence>
<proteinExistence type="predicted"/>
<evidence type="ECO:0000259" key="1">
    <source>
        <dbReference type="Pfam" id="PF00646"/>
    </source>
</evidence>
<dbReference type="Pfam" id="PF03478">
    <property type="entry name" value="Beta-prop_KIB1-4"/>
    <property type="match status" value="2"/>
</dbReference>
<organism evidence="3 4">
    <name type="scientific">Artemisia annua</name>
    <name type="common">Sweet wormwood</name>
    <dbReference type="NCBI Taxonomy" id="35608"/>
    <lineage>
        <taxon>Eukaryota</taxon>
        <taxon>Viridiplantae</taxon>
        <taxon>Streptophyta</taxon>
        <taxon>Embryophyta</taxon>
        <taxon>Tracheophyta</taxon>
        <taxon>Spermatophyta</taxon>
        <taxon>Magnoliopsida</taxon>
        <taxon>eudicotyledons</taxon>
        <taxon>Gunneridae</taxon>
        <taxon>Pentapetalae</taxon>
        <taxon>asterids</taxon>
        <taxon>campanulids</taxon>
        <taxon>Asterales</taxon>
        <taxon>Asteraceae</taxon>
        <taxon>Asteroideae</taxon>
        <taxon>Anthemideae</taxon>
        <taxon>Artemisiinae</taxon>
        <taxon>Artemisia</taxon>
    </lineage>
</organism>
<sequence>MEQKQFCCDSVYDQLPPLSTNYSWFVAQNLNAEDNTNTEVQIFFTLQDPLSHYRCRITELLGKRVRGCFYGWVILSNDLMWSLWNPTTSKIIRLPPLILKDGDSSSIGECFLSCPPNDPSSILLLTRLDDTTFVFSKLDRKRKRLRWTEMSYAKQLMNLTGEDGLIRNLTHCNGKVYAITMAGQYLVQVGIVVRDREVVISLSPLGILPRPSFLYCPNQISFLKGSFTELFIIVIGFKDMYEIVSSVHLFKLDMTSMTWEEIEDLKDKIVTIEYERFCYSVSYSSAVASELGGYIHILDKKGKIINSYHVKEKTITLSSMPCLAETNHVSAWSMLECRLEADNEDLIQKEEDKVKDIGLRSVKDDEVEFNSTPDESHLLNLPMHILEMIMEFCVGIEYLKFRATCKRCHLAAPLIKWKNEAPVKRLHTYSLVSPWHIVFDKHQRIITLTDPVFGDKYFIKTPQQLICNLRMYNSKYGWLLMQVEGGPLVFYNPFTSDIRELPLVGYLESICFSAPPTSSDCMVVGFTSYGNWHVYIHFVAREPSWHRIFLDFGGDAPFSYSFPTFNGRDLYALCKDVSVDVFTDIDNEDFFFWDVVVYTPTSCCASLGQYFPVVFDQHLLLVVMGKFGEPIEVFEYIDYTKEWEKIDDIGSLTIYICDTTCICIEAKIPKMENKIYFPRLHSGNIVFYSLETQRYHTSNGENAQENFGDFFGMKHDLTPQQWIEPSWS</sequence>
<dbReference type="InterPro" id="IPR005174">
    <property type="entry name" value="KIB1-4_b-propeller"/>
</dbReference>
<reference evidence="3 4" key="1">
    <citation type="journal article" date="2018" name="Mol. Plant">
        <title>The genome of Artemisia annua provides insight into the evolution of Asteraceae family and artemisinin biosynthesis.</title>
        <authorList>
            <person name="Shen Q."/>
            <person name="Zhang L."/>
            <person name="Liao Z."/>
            <person name="Wang S."/>
            <person name="Yan T."/>
            <person name="Shi P."/>
            <person name="Liu M."/>
            <person name="Fu X."/>
            <person name="Pan Q."/>
            <person name="Wang Y."/>
            <person name="Lv Z."/>
            <person name="Lu X."/>
            <person name="Zhang F."/>
            <person name="Jiang W."/>
            <person name="Ma Y."/>
            <person name="Chen M."/>
            <person name="Hao X."/>
            <person name="Li L."/>
            <person name="Tang Y."/>
            <person name="Lv G."/>
            <person name="Zhou Y."/>
            <person name="Sun X."/>
            <person name="Brodelius P.E."/>
            <person name="Rose J.K.C."/>
            <person name="Tang K."/>
        </authorList>
    </citation>
    <scope>NUCLEOTIDE SEQUENCE [LARGE SCALE GENOMIC DNA]</scope>
    <source>
        <strain evidence="4">cv. Huhao1</strain>
        <tissue evidence="3">Leaf</tissue>
    </source>
</reference>
<dbReference type="PANTHER" id="PTHR33127">
    <property type="entry name" value="TRANSMEMBRANE PROTEIN"/>
    <property type="match status" value="1"/>
</dbReference>
<keyword evidence="4" id="KW-1185">Reference proteome</keyword>